<dbReference type="AlphaFoldDB" id="A0A8X6YR68"/>
<dbReference type="PANTHER" id="PTHR46060:SF1">
    <property type="entry name" value="MARINER MOS1 TRANSPOSASE-LIKE PROTEIN"/>
    <property type="match status" value="1"/>
</dbReference>
<dbReference type="EMBL" id="BMAV01021115">
    <property type="protein sequence ID" value="GFY75062.1"/>
    <property type="molecule type" value="Genomic_DNA"/>
</dbReference>
<keyword evidence="2" id="KW-1185">Reference proteome</keyword>
<gene>
    <name evidence="1" type="ORF">TNIN_177541</name>
</gene>
<reference evidence="1" key="1">
    <citation type="submission" date="2020-08" db="EMBL/GenBank/DDBJ databases">
        <title>Multicomponent nature underlies the extraordinary mechanical properties of spider dragline silk.</title>
        <authorList>
            <person name="Kono N."/>
            <person name="Nakamura H."/>
            <person name="Mori M."/>
            <person name="Yoshida Y."/>
            <person name="Ohtoshi R."/>
            <person name="Malay A.D."/>
            <person name="Moran D.A.P."/>
            <person name="Tomita M."/>
            <person name="Numata K."/>
            <person name="Arakawa K."/>
        </authorList>
    </citation>
    <scope>NUCLEOTIDE SEQUENCE</scope>
</reference>
<dbReference type="PANTHER" id="PTHR46060">
    <property type="entry name" value="MARINER MOS1 TRANSPOSASE-LIKE PROTEIN"/>
    <property type="match status" value="1"/>
</dbReference>
<comment type="caution">
    <text evidence="1">The sequence shown here is derived from an EMBL/GenBank/DDBJ whole genome shotgun (WGS) entry which is preliminary data.</text>
</comment>
<protein>
    <recommendedName>
        <fullName evidence="3">Transposase</fullName>
    </recommendedName>
</protein>
<dbReference type="OrthoDB" id="6433839at2759"/>
<evidence type="ECO:0000313" key="1">
    <source>
        <dbReference type="EMBL" id="GFY75062.1"/>
    </source>
</evidence>
<accession>A0A8X6YR68</accession>
<name>A0A8X6YR68_9ARAC</name>
<organism evidence="1 2">
    <name type="scientific">Trichonephila inaurata madagascariensis</name>
    <dbReference type="NCBI Taxonomy" id="2747483"/>
    <lineage>
        <taxon>Eukaryota</taxon>
        <taxon>Metazoa</taxon>
        <taxon>Ecdysozoa</taxon>
        <taxon>Arthropoda</taxon>
        <taxon>Chelicerata</taxon>
        <taxon>Arachnida</taxon>
        <taxon>Araneae</taxon>
        <taxon>Araneomorphae</taxon>
        <taxon>Entelegynae</taxon>
        <taxon>Araneoidea</taxon>
        <taxon>Nephilidae</taxon>
        <taxon>Trichonephila</taxon>
        <taxon>Trichonephila inaurata</taxon>
    </lineage>
</organism>
<dbReference type="InterPro" id="IPR052709">
    <property type="entry name" value="Transposase-MT_Hybrid"/>
</dbReference>
<evidence type="ECO:0000313" key="2">
    <source>
        <dbReference type="Proteomes" id="UP000886998"/>
    </source>
</evidence>
<evidence type="ECO:0008006" key="3">
    <source>
        <dbReference type="Google" id="ProtNLM"/>
    </source>
</evidence>
<proteinExistence type="predicted"/>
<sequence length="90" mass="10568">MCFPTQEISRRMTAMYGEHCILLATVKRWSKLFREGRKSFKDDPRTGQSHPAITPDTIVQVYELIRQERWTSIVELEERVNISVTVHFTA</sequence>
<dbReference type="Proteomes" id="UP000886998">
    <property type="component" value="Unassembled WGS sequence"/>
</dbReference>